<protein>
    <recommendedName>
        <fullName evidence="4">Large ribosomal subunit protein uL23m</fullName>
    </recommendedName>
</protein>
<evidence type="ECO:0000256" key="1">
    <source>
        <dbReference type="ARBA" id="ARBA00006700"/>
    </source>
</evidence>
<dbReference type="GO" id="GO:0005762">
    <property type="term" value="C:mitochondrial large ribosomal subunit"/>
    <property type="evidence" value="ECO:0007669"/>
    <property type="project" value="TreeGrafter"/>
</dbReference>
<evidence type="ECO:0000313" key="7">
    <source>
        <dbReference type="Proteomes" id="UP001278766"/>
    </source>
</evidence>
<dbReference type="PANTHER" id="PTHR12059">
    <property type="entry name" value="RIBOSOMAL PROTEIN L23-RELATED"/>
    <property type="match status" value="1"/>
</dbReference>
<evidence type="ECO:0000256" key="2">
    <source>
        <dbReference type="ARBA" id="ARBA00022980"/>
    </source>
</evidence>
<comment type="similarity">
    <text evidence="1">Belongs to the universal ribosomal protein uL23 family.</text>
</comment>
<dbReference type="InterPro" id="IPR012678">
    <property type="entry name" value="Ribosomal_uL23/eL15/eS24_sf"/>
</dbReference>
<feature type="compositionally biased region" description="Acidic residues" evidence="5">
    <location>
        <begin position="185"/>
        <end position="196"/>
    </location>
</feature>
<dbReference type="Pfam" id="PF00276">
    <property type="entry name" value="Ribosomal_L23"/>
    <property type="match status" value="1"/>
</dbReference>
<accession>A0AAE0HE62</accession>
<dbReference type="GO" id="GO:0003735">
    <property type="term" value="F:structural constituent of ribosome"/>
    <property type="evidence" value="ECO:0007669"/>
    <property type="project" value="InterPro"/>
</dbReference>
<evidence type="ECO:0000256" key="4">
    <source>
        <dbReference type="ARBA" id="ARBA00039977"/>
    </source>
</evidence>
<dbReference type="GeneID" id="87841120"/>
<keyword evidence="7" id="KW-1185">Reference proteome</keyword>
<dbReference type="GO" id="GO:0032543">
    <property type="term" value="P:mitochondrial translation"/>
    <property type="evidence" value="ECO:0007669"/>
    <property type="project" value="TreeGrafter"/>
</dbReference>
<keyword evidence="2" id="KW-0689">Ribosomal protein</keyword>
<organism evidence="6 7">
    <name type="scientific">Chaetomium fimeti</name>
    <dbReference type="NCBI Taxonomy" id="1854472"/>
    <lineage>
        <taxon>Eukaryota</taxon>
        <taxon>Fungi</taxon>
        <taxon>Dikarya</taxon>
        <taxon>Ascomycota</taxon>
        <taxon>Pezizomycotina</taxon>
        <taxon>Sordariomycetes</taxon>
        <taxon>Sordariomycetidae</taxon>
        <taxon>Sordariales</taxon>
        <taxon>Chaetomiaceae</taxon>
        <taxon>Chaetomium</taxon>
    </lineage>
</organism>
<proteinExistence type="inferred from homology"/>
<reference evidence="6" key="2">
    <citation type="submission" date="2023-06" db="EMBL/GenBank/DDBJ databases">
        <authorList>
            <consortium name="Lawrence Berkeley National Laboratory"/>
            <person name="Haridas S."/>
            <person name="Hensen N."/>
            <person name="Bonometti L."/>
            <person name="Westerberg I."/>
            <person name="Brannstrom I.O."/>
            <person name="Guillou S."/>
            <person name="Cros-Aarteil S."/>
            <person name="Calhoun S."/>
            <person name="Kuo A."/>
            <person name="Mondo S."/>
            <person name="Pangilinan J."/>
            <person name="Riley R."/>
            <person name="Labutti K."/>
            <person name="Andreopoulos B."/>
            <person name="Lipzen A."/>
            <person name="Chen C."/>
            <person name="Yanf M."/>
            <person name="Daum C."/>
            <person name="Ng V."/>
            <person name="Clum A."/>
            <person name="Steindorff A."/>
            <person name="Ohm R."/>
            <person name="Martin F."/>
            <person name="Silar P."/>
            <person name="Natvig D."/>
            <person name="Lalanne C."/>
            <person name="Gautier V."/>
            <person name="Ament-Velasquez S.L."/>
            <person name="Kruys A."/>
            <person name="Hutchinson M.I."/>
            <person name="Powell A.J."/>
            <person name="Barry K."/>
            <person name="Miller A.N."/>
            <person name="Grigoriev I.V."/>
            <person name="Debuchy R."/>
            <person name="Gladieux P."/>
            <person name="Thoren M.H."/>
            <person name="Johannesson H."/>
        </authorList>
    </citation>
    <scope>NUCLEOTIDE SEQUENCE</scope>
    <source>
        <strain evidence="6">CBS 168.71</strain>
    </source>
</reference>
<gene>
    <name evidence="6" type="ORF">B0H64DRAFT_401621</name>
</gene>
<dbReference type="EMBL" id="JAUEPN010000005">
    <property type="protein sequence ID" value="KAK3294805.1"/>
    <property type="molecule type" value="Genomic_DNA"/>
</dbReference>
<feature type="compositionally biased region" description="Basic and acidic residues" evidence="5">
    <location>
        <begin position="170"/>
        <end position="184"/>
    </location>
</feature>
<dbReference type="AlphaFoldDB" id="A0AAE0HE62"/>
<keyword evidence="3" id="KW-0687">Ribonucleoprotein</keyword>
<dbReference type="PANTHER" id="PTHR12059:SF5">
    <property type="entry name" value="LARGE RIBOSOMAL SUBUNIT PROTEIN UL23M"/>
    <property type="match status" value="1"/>
</dbReference>
<sequence>MTTPIAAAAEAATKQLPRKFGNKQVFLPNHVVAFIRPKDKQPPNLATFVVPLKFNKFDLRDYLYHGYNVQVTSVRSFINRQFPKRKFAHHGRIYLPRPQKMMIVELLKPFVWPEPPAKSDLDAFDYATYKKISDQRGSETKKRIDPTKVPLLSRSPLPEYRVKLKESAADMAKRGEWSNEKNNDDEWTEVETDVKV</sequence>
<dbReference type="InterPro" id="IPR012677">
    <property type="entry name" value="Nucleotide-bd_a/b_plait_sf"/>
</dbReference>
<reference evidence="6" key="1">
    <citation type="journal article" date="2023" name="Mol. Phylogenet. Evol.">
        <title>Genome-scale phylogeny and comparative genomics of the fungal order Sordariales.</title>
        <authorList>
            <person name="Hensen N."/>
            <person name="Bonometti L."/>
            <person name="Westerberg I."/>
            <person name="Brannstrom I.O."/>
            <person name="Guillou S."/>
            <person name="Cros-Aarteil S."/>
            <person name="Calhoun S."/>
            <person name="Haridas S."/>
            <person name="Kuo A."/>
            <person name="Mondo S."/>
            <person name="Pangilinan J."/>
            <person name="Riley R."/>
            <person name="LaButti K."/>
            <person name="Andreopoulos B."/>
            <person name="Lipzen A."/>
            <person name="Chen C."/>
            <person name="Yan M."/>
            <person name="Daum C."/>
            <person name="Ng V."/>
            <person name="Clum A."/>
            <person name="Steindorff A."/>
            <person name="Ohm R.A."/>
            <person name="Martin F."/>
            <person name="Silar P."/>
            <person name="Natvig D.O."/>
            <person name="Lalanne C."/>
            <person name="Gautier V."/>
            <person name="Ament-Velasquez S.L."/>
            <person name="Kruys A."/>
            <person name="Hutchinson M.I."/>
            <person name="Powell A.J."/>
            <person name="Barry K."/>
            <person name="Miller A.N."/>
            <person name="Grigoriev I.V."/>
            <person name="Debuchy R."/>
            <person name="Gladieux P."/>
            <person name="Hiltunen Thoren M."/>
            <person name="Johannesson H."/>
        </authorList>
    </citation>
    <scope>NUCLEOTIDE SEQUENCE</scope>
    <source>
        <strain evidence="6">CBS 168.71</strain>
    </source>
</reference>
<dbReference type="RefSeq" id="XP_062658319.1">
    <property type="nucleotide sequence ID" value="XM_062804172.1"/>
</dbReference>
<dbReference type="Gene3D" id="3.30.70.330">
    <property type="match status" value="1"/>
</dbReference>
<evidence type="ECO:0000256" key="5">
    <source>
        <dbReference type="SAM" id="MobiDB-lite"/>
    </source>
</evidence>
<dbReference type="Proteomes" id="UP001278766">
    <property type="component" value="Unassembled WGS sequence"/>
</dbReference>
<comment type="caution">
    <text evidence="6">The sequence shown here is derived from an EMBL/GenBank/DDBJ whole genome shotgun (WGS) entry which is preliminary data.</text>
</comment>
<name>A0AAE0HE62_9PEZI</name>
<evidence type="ECO:0000256" key="3">
    <source>
        <dbReference type="ARBA" id="ARBA00023274"/>
    </source>
</evidence>
<dbReference type="SUPFAM" id="SSF54189">
    <property type="entry name" value="Ribosomal proteins S24e, L23 and L15e"/>
    <property type="match status" value="1"/>
</dbReference>
<dbReference type="InterPro" id="IPR013025">
    <property type="entry name" value="Ribosomal_uL23-like"/>
</dbReference>
<feature type="region of interest" description="Disordered" evidence="5">
    <location>
        <begin position="170"/>
        <end position="196"/>
    </location>
</feature>
<evidence type="ECO:0000313" key="6">
    <source>
        <dbReference type="EMBL" id="KAK3294805.1"/>
    </source>
</evidence>